<dbReference type="OrthoDB" id="9816482at2"/>
<organism evidence="1 2">
    <name type="scientific">Flavisolibacter tropicus</name>
    <dbReference type="NCBI Taxonomy" id="1492898"/>
    <lineage>
        <taxon>Bacteria</taxon>
        <taxon>Pseudomonadati</taxon>
        <taxon>Bacteroidota</taxon>
        <taxon>Chitinophagia</taxon>
        <taxon>Chitinophagales</taxon>
        <taxon>Chitinophagaceae</taxon>
        <taxon>Flavisolibacter</taxon>
    </lineage>
</organism>
<dbReference type="STRING" id="1492898.SY85_14355"/>
<name>A0A172TWP4_9BACT</name>
<evidence type="ECO:0000313" key="1">
    <source>
        <dbReference type="EMBL" id="ANE51509.1"/>
    </source>
</evidence>
<dbReference type="RefSeq" id="WP_066405607.1">
    <property type="nucleotide sequence ID" value="NZ_CP011390.1"/>
</dbReference>
<reference evidence="1 2" key="2">
    <citation type="journal article" date="2016" name="Int. J. Syst. Evol. Microbiol.">
        <title>Flavisolibacter tropicus sp. nov., isolated from tropical soil.</title>
        <authorList>
            <person name="Lee J.J."/>
            <person name="Kang M.S."/>
            <person name="Kim G.S."/>
            <person name="Lee C.S."/>
            <person name="Lim S."/>
            <person name="Lee J."/>
            <person name="Roh S.H."/>
            <person name="Kang H."/>
            <person name="Ha J.M."/>
            <person name="Bae S."/>
            <person name="Jung H.Y."/>
            <person name="Kim M.K."/>
        </authorList>
    </citation>
    <scope>NUCLEOTIDE SEQUENCE [LARGE SCALE GENOMIC DNA]</scope>
    <source>
        <strain evidence="1 2">LCS9</strain>
    </source>
</reference>
<accession>A0A172TWP4</accession>
<sequence>MEYIEWNKLLFTQFFKKEMAGQEVYSLQVSPVLLDSLISGGYNSYLRSIKWKVPVSKNFFEELGILIKVSKERVKKHKTYPPEYFGLLIFLIVACAEGDSEQLNLNNVYDRINRFASDILGTQRWSDISRKTSRDIIAEGWKFLQEWTEINNLNYGKFVDYKAVTNPYANSILRHVLINQGHLDNILDLLIDKGYIPGELITREKWVDVLANNSQRIKAPKAFFDLLKEDSAICNGILGYIEGYIEENFNDRAIASPSSNNRKPAIPLRISVNFSKFSNRVTDVFVRAYSHDLSSDEIFINGSRYGMEYELAGYSNKLVLPVHQALDGFTYKSQQGQRFNLQTGIKWLVINQELEEWVESSMLENASSFAVLCSNSFTEQLTKSGLSFKTYYTTHDEIVFLRFSSLNVEQHNQLLTILGLQTQKSGRIILEGAFVTDRRTTIFQEMPYRFSYSGYVDEPVLVAVASGETEVPLEKKENILQDGTTIYYWVLPHGLLNKEFKIKEVTSNNYSHLTFTLRTIEEPSMERAGFFLKDKVGNYWRESTPADIIDMPSRVYDNITEFNQYYYPKVKYFVKEQNNFLVYDHSINPEYNPDHLGDLLLRYISNATNINTSSFPFLLQQVYSSLPRAQANRIMYQWRSLGYIDYEDFGKGIKVNDSTLFFLPYHGGILAYLTGKRSNSFITQLKEYCSKNGIDFIVEPHSEENPKVFPQKIMLFSKYPLKEKFTRLCSHFDITIKANEVYQLYALYYQLGMKEYIEMLQGADQYDNDHHRKQVFNAEKLGWDDSVARIEDIPSPALIKYDGFKDNSIEFVFKMDTGIVKIKDYSLVLLYLLKHHGKEVLYRKFNKTGFSDLLVSSKLPLPYWLEKALMLCTASNPRFDAGVRVYSHIPDTIIDYIETKLQIKIKYPANV</sequence>
<dbReference type="KEGG" id="fla:SY85_14355"/>
<reference evidence="2" key="1">
    <citation type="submission" date="2015-01" db="EMBL/GenBank/DDBJ databases">
        <title>Flavisolibacter sp./LCS9/ whole genome sequencing.</title>
        <authorList>
            <person name="Kim M.K."/>
            <person name="Srinivasan S."/>
            <person name="Lee J.-J."/>
        </authorList>
    </citation>
    <scope>NUCLEOTIDE SEQUENCE [LARGE SCALE GENOMIC DNA]</scope>
    <source>
        <strain evidence="2">LCS9</strain>
    </source>
</reference>
<dbReference type="AlphaFoldDB" id="A0A172TWP4"/>
<gene>
    <name evidence="1" type="ORF">SY85_14355</name>
</gene>
<keyword evidence="2" id="KW-1185">Reference proteome</keyword>
<dbReference type="EMBL" id="CP011390">
    <property type="protein sequence ID" value="ANE51509.1"/>
    <property type="molecule type" value="Genomic_DNA"/>
</dbReference>
<dbReference type="Proteomes" id="UP000077177">
    <property type="component" value="Chromosome"/>
</dbReference>
<evidence type="ECO:0000313" key="2">
    <source>
        <dbReference type="Proteomes" id="UP000077177"/>
    </source>
</evidence>
<protein>
    <submittedName>
        <fullName evidence="1">Uncharacterized protein</fullName>
    </submittedName>
</protein>
<proteinExistence type="predicted"/>